<name>A0A8S0VMH4_OLEEU</name>
<dbReference type="AlphaFoldDB" id="A0A8S0VMH4"/>
<sequence>MLMSRIKKRPCRPAYLTTFPLLRLSSESKEHRAPFEGRKTRRRSFFLRTPRSVSDLSTTVLRRRQQQRAFLSGDDSDDIDFNLFDNWLAARWSLGWSVALLSRAASGPSGLRSTSSSAISCLDSSRRHCHPRHRRPGRRLGGLLSYSCGRIVADFLLVLLKRAGWRAGGQASKRTREGKMSFERLEFFGFILTLAEIASCLPASPYHVALGTLNGRRISGPTGRTAAARKEANSIRTL</sequence>
<proteinExistence type="predicted"/>
<evidence type="ECO:0000313" key="2">
    <source>
        <dbReference type="Proteomes" id="UP000594638"/>
    </source>
</evidence>
<gene>
    <name evidence="1" type="ORF">OLEA9_A048724</name>
</gene>
<evidence type="ECO:0000313" key="1">
    <source>
        <dbReference type="EMBL" id="CAA3032897.1"/>
    </source>
</evidence>
<comment type="caution">
    <text evidence="1">The sequence shown here is derived from an EMBL/GenBank/DDBJ whole genome shotgun (WGS) entry which is preliminary data.</text>
</comment>
<dbReference type="Gramene" id="OE9A048724T1">
    <property type="protein sequence ID" value="OE9A048724C1"/>
    <property type="gene ID" value="OE9A048724"/>
</dbReference>
<accession>A0A8S0VMH4</accession>
<organism evidence="1 2">
    <name type="scientific">Olea europaea subsp. europaea</name>
    <dbReference type="NCBI Taxonomy" id="158383"/>
    <lineage>
        <taxon>Eukaryota</taxon>
        <taxon>Viridiplantae</taxon>
        <taxon>Streptophyta</taxon>
        <taxon>Embryophyta</taxon>
        <taxon>Tracheophyta</taxon>
        <taxon>Spermatophyta</taxon>
        <taxon>Magnoliopsida</taxon>
        <taxon>eudicotyledons</taxon>
        <taxon>Gunneridae</taxon>
        <taxon>Pentapetalae</taxon>
        <taxon>asterids</taxon>
        <taxon>lamiids</taxon>
        <taxon>Lamiales</taxon>
        <taxon>Oleaceae</taxon>
        <taxon>Oleeae</taxon>
        <taxon>Olea</taxon>
    </lineage>
</organism>
<dbReference type="EMBL" id="CACTIH010009733">
    <property type="protein sequence ID" value="CAA3032897.1"/>
    <property type="molecule type" value="Genomic_DNA"/>
</dbReference>
<protein>
    <submittedName>
        <fullName evidence="1">Uncharacterized protein</fullName>
    </submittedName>
</protein>
<keyword evidence="2" id="KW-1185">Reference proteome</keyword>
<dbReference type="Proteomes" id="UP000594638">
    <property type="component" value="Unassembled WGS sequence"/>
</dbReference>
<reference evidence="1 2" key="1">
    <citation type="submission" date="2019-12" db="EMBL/GenBank/DDBJ databases">
        <authorList>
            <person name="Alioto T."/>
            <person name="Alioto T."/>
            <person name="Gomez Garrido J."/>
        </authorList>
    </citation>
    <scope>NUCLEOTIDE SEQUENCE [LARGE SCALE GENOMIC DNA]</scope>
</reference>